<dbReference type="PROSITE" id="PS51350">
    <property type="entry name" value="PTS_HPR_DOM"/>
    <property type="match status" value="1"/>
</dbReference>
<evidence type="ECO:0000256" key="2">
    <source>
        <dbReference type="ARBA" id="ARBA00022490"/>
    </source>
</evidence>
<evidence type="ECO:0000313" key="5">
    <source>
        <dbReference type="EMBL" id="UGS27660.1"/>
    </source>
</evidence>
<evidence type="ECO:0000313" key="6">
    <source>
        <dbReference type="Proteomes" id="UP001199642"/>
    </source>
</evidence>
<protein>
    <submittedName>
        <fullName evidence="5">HPr family phosphocarrier protein</fullName>
    </submittedName>
</protein>
<sequence length="93" mass="9493">MTQHTRTITILAEEGLHARPAKQFAQTAKDAGITVTVATEGGKPVNAASILALLSLGAGKGDTVTLTAEGTDAEAVLDRLQRVLTEGHDGGGE</sequence>
<dbReference type="Pfam" id="PF00381">
    <property type="entry name" value="PTS-HPr"/>
    <property type="match status" value="1"/>
</dbReference>
<evidence type="ECO:0000256" key="1">
    <source>
        <dbReference type="ARBA" id="ARBA00004496"/>
    </source>
</evidence>
<dbReference type="InterPro" id="IPR000032">
    <property type="entry name" value="HPr-like"/>
</dbReference>
<dbReference type="RefSeq" id="WP_067243256.1">
    <property type="nucleotide sequence ID" value="NZ_CP082781.1"/>
</dbReference>
<keyword evidence="6" id="KW-1185">Reference proteome</keyword>
<dbReference type="PANTHER" id="PTHR33705:SF2">
    <property type="entry name" value="PHOSPHOCARRIER PROTEIN NPR"/>
    <property type="match status" value="1"/>
</dbReference>
<dbReference type="NCBIfam" id="TIGR01003">
    <property type="entry name" value="PTS_HPr_family"/>
    <property type="match status" value="1"/>
</dbReference>
<dbReference type="InterPro" id="IPR050399">
    <property type="entry name" value="HPr"/>
</dbReference>
<proteinExistence type="predicted"/>
<keyword evidence="3" id="KW-0598">Phosphotransferase system</keyword>
<dbReference type="CDD" id="cd00367">
    <property type="entry name" value="PTS-HPr_like"/>
    <property type="match status" value="1"/>
</dbReference>
<dbReference type="SUPFAM" id="SSF55594">
    <property type="entry name" value="HPr-like"/>
    <property type="match status" value="1"/>
</dbReference>
<dbReference type="PRINTS" id="PR00107">
    <property type="entry name" value="PHOSPHOCPHPR"/>
</dbReference>
<reference evidence="5 6" key="1">
    <citation type="submission" date="2023-01" db="EMBL/GenBank/DDBJ databases">
        <title>Characterization of estradiol degrading bacteria Microbacterium sp. MZT7 and reveal degrading genes through genome analysis.</title>
        <authorList>
            <person name="Hao P."/>
            <person name="Gao Y."/>
        </authorList>
    </citation>
    <scope>NUCLEOTIDE SEQUENCE [LARGE SCALE GENOMIC DNA]</scope>
    <source>
        <strain evidence="5 6">MZT7</strain>
    </source>
</reference>
<evidence type="ECO:0000259" key="4">
    <source>
        <dbReference type="PROSITE" id="PS51350"/>
    </source>
</evidence>
<keyword evidence="2" id="KW-0963">Cytoplasm</keyword>
<evidence type="ECO:0000256" key="3">
    <source>
        <dbReference type="ARBA" id="ARBA00022683"/>
    </source>
</evidence>
<dbReference type="Gene3D" id="3.30.1340.10">
    <property type="entry name" value="HPr-like"/>
    <property type="match status" value="1"/>
</dbReference>
<dbReference type="Proteomes" id="UP001199642">
    <property type="component" value="Chromosome"/>
</dbReference>
<organism evidence="5 6">
    <name type="scientific">Microbacterium resistens</name>
    <dbReference type="NCBI Taxonomy" id="156977"/>
    <lineage>
        <taxon>Bacteria</taxon>
        <taxon>Bacillati</taxon>
        <taxon>Actinomycetota</taxon>
        <taxon>Actinomycetes</taxon>
        <taxon>Micrococcales</taxon>
        <taxon>Microbacteriaceae</taxon>
        <taxon>Microbacterium</taxon>
    </lineage>
</organism>
<dbReference type="InterPro" id="IPR035895">
    <property type="entry name" value="HPr-like_sf"/>
</dbReference>
<name>A0ABY3RXK5_9MICO</name>
<feature type="domain" description="HPr" evidence="4">
    <location>
        <begin position="3"/>
        <end position="93"/>
    </location>
</feature>
<comment type="subcellular location">
    <subcellularLocation>
        <location evidence="1">Cytoplasm</location>
    </subcellularLocation>
</comment>
<dbReference type="EMBL" id="CP082781">
    <property type="protein sequence ID" value="UGS27660.1"/>
    <property type="molecule type" value="Genomic_DNA"/>
</dbReference>
<gene>
    <name evidence="5" type="ORF">K8F61_05600</name>
</gene>
<accession>A0ABY3RXK5</accession>
<dbReference type="PANTHER" id="PTHR33705">
    <property type="entry name" value="PHOSPHOCARRIER PROTEIN HPR"/>
    <property type="match status" value="1"/>
</dbReference>